<name>A0ABR3G4I2_9PEZI</name>
<dbReference type="EMBL" id="JBBBZM010000366">
    <property type="protein sequence ID" value="KAL0630840.1"/>
    <property type="molecule type" value="Genomic_DNA"/>
</dbReference>
<gene>
    <name evidence="2" type="ORF">Q9L58_010307</name>
</gene>
<accession>A0ABR3G4I2</accession>
<keyword evidence="3" id="KW-1185">Reference proteome</keyword>
<reference evidence="2 3" key="1">
    <citation type="submission" date="2024-02" db="EMBL/GenBank/DDBJ databases">
        <title>Discinaceae phylogenomics.</title>
        <authorList>
            <person name="Dirks A.C."/>
            <person name="James T.Y."/>
        </authorList>
    </citation>
    <scope>NUCLEOTIDE SEQUENCE [LARGE SCALE GENOMIC DNA]</scope>
    <source>
        <strain evidence="2 3">ACD0624</strain>
    </source>
</reference>
<feature type="compositionally biased region" description="Basic and acidic residues" evidence="1">
    <location>
        <begin position="66"/>
        <end position="75"/>
    </location>
</feature>
<organism evidence="2 3">
    <name type="scientific">Discina gigas</name>
    <dbReference type="NCBI Taxonomy" id="1032678"/>
    <lineage>
        <taxon>Eukaryota</taxon>
        <taxon>Fungi</taxon>
        <taxon>Dikarya</taxon>
        <taxon>Ascomycota</taxon>
        <taxon>Pezizomycotina</taxon>
        <taxon>Pezizomycetes</taxon>
        <taxon>Pezizales</taxon>
        <taxon>Discinaceae</taxon>
        <taxon>Discina</taxon>
    </lineage>
</organism>
<evidence type="ECO:0000313" key="2">
    <source>
        <dbReference type="EMBL" id="KAL0630840.1"/>
    </source>
</evidence>
<evidence type="ECO:0000313" key="3">
    <source>
        <dbReference type="Proteomes" id="UP001447188"/>
    </source>
</evidence>
<feature type="region of interest" description="Disordered" evidence="1">
    <location>
        <begin position="44"/>
        <end position="107"/>
    </location>
</feature>
<evidence type="ECO:0000256" key="1">
    <source>
        <dbReference type="SAM" id="MobiDB-lite"/>
    </source>
</evidence>
<comment type="caution">
    <text evidence="2">The sequence shown here is derived from an EMBL/GenBank/DDBJ whole genome shotgun (WGS) entry which is preliminary data.</text>
</comment>
<protein>
    <submittedName>
        <fullName evidence="2">Uncharacterized protein</fullName>
    </submittedName>
</protein>
<sequence>MHWAIRSALSVISTRLKQAVMGIISVPKTIGNQCIAIASHTAEVRKDRNITPPRPPAPSQTPQTPKLKENADIPKGKGTATQFDADITINAPTNPDSRFTRVQKKTKPAPLVAHEYTRMNREVIVEIEGPLPKLFSDDDISDTITRR</sequence>
<dbReference type="Proteomes" id="UP001447188">
    <property type="component" value="Unassembled WGS sequence"/>
</dbReference>
<proteinExistence type="predicted"/>